<protein>
    <recommendedName>
        <fullName evidence="7">Membrane transport protein MMPL domain-containing protein</fullName>
    </recommendedName>
</protein>
<dbReference type="Gene3D" id="1.20.1640.10">
    <property type="entry name" value="Multidrug efflux transporter AcrB transmembrane domain"/>
    <property type="match status" value="1"/>
</dbReference>
<dbReference type="InterPro" id="IPR004869">
    <property type="entry name" value="MMPL_dom"/>
</dbReference>
<dbReference type="AlphaFoldDB" id="A0A562V0F0"/>
<evidence type="ECO:0000313" key="8">
    <source>
        <dbReference type="EMBL" id="TWJ11416.1"/>
    </source>
</evidence>
<accession>A0A562V0F0</accession>
<evidence type="ECO:0000313" key="9">
    <source>
        <dbReference type="Proteomes" id="UP000319449"/>
    </source>
</evidence>
<dbReference type="EMBL" id="VLLN01000050">
    <property type="protein sequence ID" value="TWJ11416.1"/>
    <property type="molecule type" value="Genomic_DNA"/>
</dbReference>
<feature type="transmembrane region" description="Helical" evidence="6">
    <location>
        <begin position="251"/>
        <end position="270"/>
    </location>
</feature>
<dbReference type="SUPFAM" id="SSF82866">
    <property type="entry name" value="Multidrug efflux transporter AcrB transmembrane domain"/>
    <property type="match status" value="1"/>
</dbReference>
<dbReference type="InterPro" id="IPR050545">
    <property type="entry name" value="Mycobact_MmpL"/>
</dbReference>
<comment type="caution">
    <text evidence="8">The sequence shown here is derived from an EMBL/GenBank/DDBJ whole genome shotgun (WGS) entry which is preliminary data.</text>
</comment>
<feature type="transmembrane region" description="Helical" evidence="6">
    <location>
        <begin position="304"/>
        <end position="322"/>
    </location>
</feature>
<keyword evidence="9" id="KW-1185">Reference proteome</keyword>
<dbReference type="RefSeq" id="WP_145026223.1">
    <property type="nucleotide sequence ID" value="NZ_VLLN01000050.1"/>
</dbReference>
<evidence type="ECO:0000256" key="4">
    <source>
        <dbReference type="ARBA" id="ARBA00022989"/>
    </source>
</evidence>
<dbReference type="PANTHER" id="PTHR33406:SF10">
    <property type="entry name" value="SSD DOMAIN-CONTAINING PROTEIN"/>
    <property type="match status" value="1"/>
</dbReference>
<keyword evidence="4 6" id="KW-1133">Transmembrane helix</keyword>
<feature type="transmembrane region" description="Helical" evidence="6">
    <location>
        <begin position="277"/>
        <end position="298"/>
    </location>
</feature>
<dbReference type="OrthoDB" id="174814at2"/>
<keyword evidence="2" id="KW-1003">Cell membrane</keyword>
<dbReference type="PANTHER" id="PTHR33406">
    <property type="entry name" value="MEMBRANE PROTEIN MJ1562-RELATED"/>
    <property type="match status" value="1"/>
</dbReference>
<evidence type="ECO:0000256" key="6">
    <source>
        <dbReference type="SAM" id="Phobius"/>
    </source>
</evidence>
<evidence type="ECO:0000256" key="2">
    <source>
        <dbReference type="ARBA" id="ARBA00022475"/>
    </source>
</evidence>
<dbReference type="Proteomes" id="UP000319449">
    <property type="component" value="Unassembled WGS sequence"/>
</dbReference>
<evidence type="ECO:0000256" key="3">
    <source>
        <dbReference type="ARBA" id="ARBA00022692"/>
    </source>
</evidence>
<proteinExistence type="predicted"/>
<dbReference type="Pfam" id="PF03176">
    <property type="entry name" value="MMPL"/>
    <property type="match status" value="1"/>
</dbReference>
<dbReference type="GO" id="GO:0005886">
    <property type="term" value="C:plasma membrane"/>
    <property type="evidence" value="ECO:0007669"/>
    <property type="project" value="UniProtKB-SubCell"/>
</dbReference>
<feature type="transmembrane region" description="Helical" evidence="6">
    <location>
        <begin position="343"/>
        <end position="365"/>
    </location>
</feature>
<reference evidence="8 9" key="1">
    <citation type="submission" date="2019-07" db="EMBL/GenBank/DDBJ databases">
        <title>Genomic Encyclopedia of Archaeal and Bacterial Type Strains, Phase II (KMG-II): from individual species to whole genera.</title>
        <authorList>
            <person name="Goeker M."/>
        </authorList>
    </citation>
    <scope>NUCLEOTIDE SEQUENCE [LARGE SCALE GENOMIC DNA]</scope>
    <source>
        <strain evidence="8 9">ATCC BAA-1139</strain>
    </source>
</reference>
<feature type="domain" description="Membrane transport protein MMPL" evidence="7">
    <location>
        <begin position="220"/>
        <end position="320"/>
    </location>
</feature>
<evidence type="ECO:0000256" key="1">
    <source>
        <dbReference type="ARBA" id="ARBA00004651"/>
    </source>
</evidence>
<feature type="non-terminal residue" evidence="8">
    <location>
        <position position="366"/>
    </location>
</feature>
<evidence type="ECO:0000256" key="5">
    <source>
        <dbReference type="ARBA" id="ARBA00023136"/>
    </source>
</evidence>
<gene>
    <name evidence="8" type="ORF">JN12_04008</name>
</gene>
<keyword evidence="3 6" id="KW-0812">Transmembrane</keyword>
<name>A0A562V0F0_9BACT</name>
<feature type="transmembrane region" description="Helical" evidence="6">
    <location>
        <begin position="37"/>
        <end position="59"/>
    </location>
</feature>
<keyword evidence="5 6" id="KW-0472">Membrane</keyword>
<organism evidence="8 9">
    <name type="scientific">Geobacter argillaceus</name>
    <dbReference type="NCBI Taxonomy" id="345631"/>
    <lineage>
        <taxon>Bacteria</taxon>
        <taxon>Pseudomonadati</taxon>
        <taxon>Thermodesulfobacteriota</taxon>
        <taxon>Desulfuromonadia</taxon>
        <taxon>Geobacterales</taxon>
        <taxon>Geobacteraceae</taxon>
        <taxon>Geobacter</taxon>
    </lineage>
</organism>
<sequence length="366" mass="40514">MAVGMGKTEEMPVVKELKDFDQKSGNLLERLIFNNRLVVMIACVLVTLLLAYQTTKIVFNASFEKMLPQSHPYIKNYLANKQDLPGLGNSIRVVVENTQGDIFDPQYLDVLRQINDDLVLTPGVDRAWVKSIWTPAVRWNEVTEEGFQGGPVMPDNFDGSEEKVSKLKQNINRSGIVGSLLATNYKSAMVFVPLLDKDPATGKRLDYNLFSKKIENDIRTKYESMGKGGIKIHIVGFAKLVGDLIDGLMQVMTYFGIAALIAAIVIFLYTRCIRSTVLVIICSVVAVIWQLGIVATLGFELDPYSILVPFLVFAIGVSHGVQKMNGIMQDVGRGTHKLVAARYTFRRLFLAGLTALMADAVGFAVL</sequence>
<comment type="subcellular location">
    <subcellularLocation>
        <location evidence="1">Cell membrane</location>
        <topology evidence="1">Multi-pass membrane protein</topology>
    </subcellularLocation>
</comment>
<evidence type="ECO:0000259" key="7">
    <source>
        <dbReference type="Pfam" id="PF03176"/>
    </source>
</evidence>